<dbReference type="Gene3D" id="3.40.50.2000">
    <property type="entry name" value="Glycogen Phosphorylase B"/>
    <property type="match status" value="2"/>
</dbReference>
<dbReference type="InterPro" id="IPR050194">
    <property type="entry name" value="Glycosyltransferase_grp1"/>
</dbReference>
<reference evidence="2 3" key="1">
    <citation type="submission" date="2021-01" db="EMBL/GenBank/DDBJ databases">
        <title>Belnapia mucosa sp. nov. and Belnapia arida sp. nov., isolated from the Tabernas Desert (Almeria, Spain).</title>
        <authorList>
            <person name="Molina-Menor E."/>
            <person name="Vidal-Verdu A."/>
            <person name="Calonge A."/>
            <person name="Satari L."/>
            <person name="Pereto J."/>
            <person name="Porcar M."/>
        </authorList>
    </citation>
    <scope>NUCLEOTIDE SEQUENCE [LARGE SCALE GENOMIC DNA]</scope>
    <source>
        <strain evidence="2 3">T18</strain>
    </source>
</reference>
<evidence type="ECO:0000313" key="2">
    <source>
        <dbReference type="EMBL" id="MBL6081181.1"/>
    </source>
</evidence>
<feature type="domain" description="Glycosyl transferase family 1" evidence="1">
    <location>
        <begin position="226"/>
        <end position="382"/>
    </location>
</feature>
<evidence type="ECO:0000259" key="1">
    <source>
        <dbReference type="Pfam" id="PF00534"/>
    </source>
</evidence>
<sequence length="410" mass="45159">MDFGRSARRRPNPAWEMPVRLAIFVDQVFWRDGDVMSTDESYVLFLASFLDEVDEIVLIGRLAPEPGRAPYLLGNPAIRLCPLPYYPNLYELWRHGPGIYRRTIATVRREATGQWDALLVCGPHPLGQLIARQCSRFGIPVALIVRQNLIQQMDAHRGLKRLAALAAATLLEWDFKRLARGRTVFTVGTEMAEEYARFTGHVHNHFPCLVDDGQFRAFSAMPAGADPARLLCVCRLAPEKGHVFLFDALVQLRERGVAFHLDLVGIGALEAELKGRARAMGIEDAVTFHGYVPYGPELLHLYQEAGVMVLSSLTEGFPQVINESLSIGIPTVATTVGGIPAFLADGQTALLVPPRDPAALAAALERAINDQVLRQGLRERGRALMSANTLEANRSKVMGAIRHEVLAACA</sequence>
<dbReference type="PANTHER" id="PTHR45947">
    <property type="entry name" value="SULFOQUINOVOSYL TRANSFERASE SQD2"/>
    <property type="match status" value="1"/>
</dbReference>
<keyword evidence="3" id="KW-1185">Reference proteome</keyword>
<dbReference type="PANTHER" id="PTHR45947:SF3">
    <property type="entry name" value="SULFOQUINOVOSYL TRANSFERASE SQD2"/>
    <property type="match status" value="1"/>
</dbReference>
<accession>A0ABS1U926</accession>
<dbReference type="EMBL" id="JAETWB010000022">
    <property type="protein sequence ID" value="MBL6081181.1"/>
    <property type="molecule type" value="Genomic_DNA"/>
</dbReference>
<evidence type="ECO:0000313" key="3">
    <source>
        <dbReference type="Proteomes" id="UP000660885"/>
    </source>
</evidence>
<dbReference type="Proteomes" id="UP000660885">
    <property type="component" value="Unassembled WGS sequence"/>
</dbReference>
<gene>
    <name evidence="2" type="ORF">JMJ56_24580</name>
</gene>
<dbReference type="InterPro" id="IPR001296">
    <property type="entry name" value="Glyco_trans_1"/>
</dbReference>
<dbReference type="Pfam" id="PF00534">
    <property type="entry name" value="Glycos_transf_1"/>
    <property type="match status" value="1"/>
</dbReference>
<protein>
    <submittedName>
        <fullName evidence="2">Glycosyltransferase</fullName>
    </submittedName>
</protein>
<organism evidence="2 3">
    <name type="scientific">Belnapia arida</name>
    <dbReference type="NCBI Taxonomy" id="2804533"/>
    <lineage>
        <taxon>Bacteria</taxon>
        <taxon>Pseudomonadati</taxon>
        <taxon>Pseudomonadota</taxon>
        <taxon>Alphaproteobacteria</taxon>
        <taxon>Acetobacterales</taxon>
        <taxon>Roseomonadaceae</taxon>
        <taxon>Belnapia</taxon>
    </lineage>
</organism>
<dbReference type="RefSeq" id="WP_202834402.1">
    <property type="nucleotide sequence ID" value="NZ_JAETWB010000022.1"/>
</dbReference>
<dbReference type="SUPFAM" id="SSF53756">
    <property type="entry name" value="UDP-Glycosyltransferase/glycogen phosphorylase"/>
    <property type="match status" value="1"/>
</dbReference>
<comment type="caution">
    <text evidence="2">The sequence shown here is derived from an EMBL/GenBank/DDBJ whole genome shotgun (WGS) entry which is preliminary data.</text>
</comment>
<name>A0ABS1U926_9PROT</name>
<proteinExistence type="predicted"/>